<proteinExistence type="predicted"/>
<sequence length="358" mass="40435">MTAPEAMSQADWSDVQVAASIPEITSGLNGIILAAGFEERSHVWLTEGKFRPDARCVLIRFRNNVPGNRQVFDRYLALAKERFVAENIHVVDLRQESPGRMESELGAYLASLPRSVVRLGIDVSGMPSYAACMALKATRFNRGQHPMTVLYTAAKHYNPSYEQYRKLIQTEGADIELLPETMALEMRETLILDSFSGYRSQNAKTCLAIMAGYEAHRSTGVVDTVNPSLLLLLYGNPGAPDLEWRLDLSRRLHAKFERGRRTAETVVSTLRFEEALNALDTFYDKLIDDYDLVISPIGSKMQTLATYLFWERYPEVQLNFPLPIGYDPERRPTGVGLSYYVDIQPRQTLFKNAWPAAL</sequence>
<evidence type="ECO:0000313" key="2">
    <source>
        <dbReference type="Proteomes" id="UP001271780"/>
    </source>
</evidence>
<dbReference type="EMBL" id="JAVIIZ010000002">
    <property type="protein sequence ID" value="MDX8471459.1"/>
    <property type="molecule type" value="Genomic_DNA"/>
</dbReference>
<name>A0ABU4XD39_9HYPH</name>
<keyword evidence="2" id="KW-1185">Reference proteome</keyword>
<dbReference type="Proteomes" id="UP001271780">
    <property type="component" value="Unassembled WGS sequence"/>
</dbReference>
<organism evidence="1 2">
    <name type="scientific">Mesorhizobium dulcispinae</name>
    <dbReference type="NCBI Taxonomy" id="3072316"/>
    <lineage>
        <taxon>Bacteria</taxon>
        <taxon>Pseudomonadati</taxon>
        <taxon>Pseudomonadota</taxon>
        <taxon>Alphaproteobacteria</taxon>
        <taxon>Hyphomicrobiales</taxon>
        <taxon>Phyllobacteriaceae</taxon>
        <taxon>Mesorhizobium</taxon>
    </lineage>
</organism>
<gene>
    <name evidence="1" type="ORF">RFM27_05190</name>
</gene>
<evidence type="ECO:0000313" key="1">
    <source>
        <dbReference type="EMBL" id="MDX8471459.1"/>
    </source>
</evidence>
<dbReference type="RefSeq" id="WP_320315992.1">
    <property type="nucleotide sequence ID" value="NZ_JAVIIX010000003.1"/>
</dbReference>
<reference evidence="1 2" key="1">
    <citation type="submission" date="2023-08" db="EMBL/GenBank/DDBJ databases">
        <title>Implementing the SeqCode for naming new Mesorhizobium species isolated from Vachellia karroo root nodules.</title>
        <authorList>
            <person name="Van Lill M."/>
        </authorList>
    </citation>
    <scope>NUCLEOTIDE SEQUENCE [LARGE SCALE GENOMIC DNA]</scope>
    <source>
        <strain evidence="1 2">VK23A</strain>
    </source>
</reference>
<protein>
    <submittedName>
        <fullName evidence="1">Uncharacterized protein</fullName>
    </submittedName>
</protein>
<comment type="caution">
    <text evidence="1">The sequence shown here is derived from an EMBL/GenBank/DDBJ whole genome shotgun (WGS) entry which is preliminary data.</text>
</comment>
<accession>A0ABU4XD39</accession>